<comment type="caution">
    <text evidence="1">The sequence shown here is derived from an EMBL/GenBank/DDBJ whole genome shotgun (WGS) entry which is preliminary data.</text>
</comment>
<name>A0A7J8QMN0_GOSRA</name>
<organism evidence="1 2">
    <name type="scientific">Gossypium raimondii</name>
    <name type="common">Peruvian cotton</name>
    <name type="synonym">Gossypium klotzschianum subsp. raimondii</name>
    <dbReference type="NCBI Taxonomy" id="29730"/>
    <lineage>
        <taxon>Eukaryota</taxon>
        <taxon>Viridiplantae</taxon>
        <taxon>Streptophyta</taxon>
        <taxon>Embryophyta</taxon>
        <taxon>Tracheophyta</taxon>
        <taxon>Spermatophyta</taxon>
        <taxon>Magnoliopsida</taxon>
        <taxon>eudicotyledons</taxon>
        <taxon>Gunneridae</taxon>
        <taxon>Pentapetalae</taxon>
        <taxon>rosids</taxon>
        <taxon>malvids</taxon>
        <taxon>Malvales</taxon>
        <taxon>Malvaceae</taxon>
        <taxon>Malvoideae</taxon>
        <taxon>Gossypium</taxon>
    </lineage>
</organism>
<protein>
    <submittedName>
        <fullName evidence="1">Uncharacterized protein</fullName>
    </submittedName>
</protein>
<sequence length="61" mass="7345">MEEVVDIVINFEDNFPSMMERYDVKWLLGELCNEFWLLMDKEKRSDNVGELEDEERGVETE</sequence>
<gene>
    <name evidence="1" type="ORF">Gorai_003003</name>
</gene>
<reference evidence="1 2" key="1">
    <citation type="journal article" date="2019" name="Genome Biol. Evol.">
        <title>Insights into the evolution of the New World diploid cottons (Gossypium, subgenus Houzingenia) based on genome sequencing.</title>
        <authorList>
            <person name="Grover C.E."/>
            <person name="Arick M.A. 2nd"/>
            <person name="Thrash A."/>
            <person name="Conover J.L."/>
            <person name="Sanders W.S."/>
            <person name="Peterson D.G."/>
            <person name="Frelichowski J.E."/>
            <person name="Scheffler J.A."/>
            <person name="Scheffler B.E."/>
            <person name="Wendel J.F."/>
        </authorList>
    </citation>
    <scope>NUCLEOTIDE SEQUENCE [LARGE SCALE GENOMIC DNA]</scope>
    <source>
        <strain evidence="1">8</strain>
        <tissue evidence="1">Leaf</tissue>
    </source>
</reference>
<dbReference type="EMBL" id="JABEZZ010000013">
    <property type="protein sequence ID" value="MBA0602837.1"/>
    <property type="molecule type" value="Genomic_DNA"/>
</dbReference>
<dbReference type="AlphaFoldDB" id="A0A7J8QMN0"/>
<dbReference type="Proteomes" id="UP000593578">
    <property type="component" value="Unassembled WGS sequence"/>
</dbReference>
<evidence type="ECO:0000313" key="1">
    <source>
        <dbReference type="EMBL" id="MBA0602837.1"/>
    </source>
</evidence>
<proteinExistence type="predicted"/>
<evidence type="ECO:0000313" key="2">
    <source>
        <dbReference type="Proteomes" id="UP000593578"/>
    </source>
</evidence>
<accession>A0A7J8QMN0</accession>